<accession>A0A2H3GA22</accession>
<dbReference type="InterPro" id="IPR042517">
    <property type="entry name" value="Glyco_hydro_64_N_2"/>
</dbReference>
<gene>
    <name evidence="1" type="ORF">FUG_LOCUS509903</name>
</gene>
<sequence>MYFVFVLMFILKVSLVTTSDTIPLPNRRSLTPEGFIKVDPVGPKNVEVNTDTLLSGTPSEPTNPLLVGRKSGSRPLPVRLVNNFDNKTAIAYITGLDYNNKVFFALSDGGLVYPDAKGSRLPVKITEDISIRLPLKGESLRIILPPFIRSGRIYFSNDDLVFFVVNLGGGNSLVQPSVTNLRDPNANVNWGFVELTYIKNLLYANISYVDFVGLVLGMILVERDGSTQATAGLEAGAVIKICNDLIKQRHIDHRKWTSLCIADTSGRPIRVLSPGNQHIADPEIFRDYWKDYVDHVWKTYTTSDLTIDTQSELGMIKCRIVNRKLKCAGHEGGLSKPNDEDVWGCNTGPFAISGSDSPIHVALVPRLCAGFTRSTLLLDGGSIQPSLGQLSYYSVNPTNHYSRIIHKYEVDGRGYAFSYDDVNPDNDEDASGVVSSDNVRLLTIHVGGPLLYHELEQMST</sequence>
<dbReference type="InterPro" id="IPR037176">
    <property type="entry name" value="Osmotin/thaumatin-like_sf"/>
</dbReference>
<organism evidence="1">
    <name type="scientific">Gibberella zeae</name>
    <name type="common">Wheat head blight fungus</name>
    <name type="synonym">Fusarium graminearum</name>
    <dbReference type="NCBI Taxonomy" id="5518"/>
    <lineage>
        <taxon>Eukaryota</taxon>
        <taxon>Fungi</taxon>
        <taxon>Dikarya</taxon>
        <taxon>Ascomycota</taxon>
        <taxon>Pezizomycotina</taxon>
        <taxon>Sordariomycetes</taxon>
        <taxon>Hypocreomycetidae</taxon>
        <taxon>Hypocreales</taxon>
        <taxon>Nectriaceae</taxon>
        <taxon>Fusarium</taxon>
    </lineage>
</organism>
<name>A0A2H3GA22_GIBZA</name>
<dbReference type="CDD" id="cd09220">
    <property type="entry name" value="GH64-GluB-like"/>
    <property type="match status" value="1"/>
</dbReference>
<dbReference type="AlphaFoldDB" id="A0A2H3GA22"/>
<dbReference type="PANTHER" id="PTHR38165">
    <property type="match status" value="1"/>
</dbReference>
<proteinExistence type="predicted"/>
<dbReference type="Gene3D" id="3.30.920.50">
    <property type="entry name" value="Beta-1,3-glucanase, C-terminal domain"/>
    <property type="match status" value="1"/>
</dbReference>
<dbReference type="PANTHER" id="PTHR38165:SF1">
    <property type="entry name" value="GLUCANASE B"/>
    <property type="match status" value="1"/>
</dbReference>
<evidence type="ECO:0000313" key="1">
    <source>
        <dbReference type="EMBL" id="VIO62969.1"/>
    </source>
</evidence>
<dbReference type="Gene3D" id="2.60.110.10">
    <property type="entry name" value="Thaumatin"/>
    <property type="match status" value="1"/>
</dbReference>
<dbReference type="Pfam" id="PF16483">
    <property type="entry name" value="Glyco_hydro_64"/>
    <property type="match status" value="1"/>
</dbReference>
<dbReference type="InterPro" id="IPR037398">
    <property type="entry name" value="Glyco_hydro_64_fam"/>
</dbReference>
<protein>
    <submittedName>
        <fullName evidence="1">Uncharacterized protein</fullName>
    </submittedName>
</protein>
<dbReference type="PROSITE" id="PS52006">
    <property type="entry name" value="GH64"/>
    <property type="match status" value="1"/>
</dbReference>
<dbReference type="EMBL" id="CAAKMV010000170">
    <property type="protein sequence ID" value="VIO62969.1"/>
    <property type="molecule type" value="Genomic_DNA"/>
</dbReference>
<reference evidence="1" key="1">
    <citation type="submission" date="2019-04" db="EMBL/GenBank/DDBJ databases">
        <authorList>
            <person name="Melise S."/>
            <person name="Noan J."/>
            <person name="Okalmin O."/>
        </authorList>
    </citation>
    <scope>NUCLEOTIDE SEQUENCE</scope>
    <source>
        <strain evidence="1">FN9</strain>
    </source>
</reference>
<dbReference type="InterPro" id="IPR032477">
    <property type="entry name" value="Glyco_hydro_64"/>
</dbReference>